<dbReference type="EMBL" id="JXCL01000040">
    <property type="protein sequence ID" value="KIL12215.1"/>
    <property type="molecule type" value="Genomic_DNA"/>
</dbReference>
<comment type="caution">
    <text evidence="2">The sequence shown here is derived from an EMBL/GenBank/DDBJ whole genome shotgun (WGS) entry which is preliminary data.</text>
</comment>
<dbReference type="Pfam" id="PF12728">
    <property type="entry name" value="HTH_17"/>
    <property type="match status" value="1"/>
</dbReference>
<dbReference type="AlphaFoldDB" id="A0AB34QU72"/>
<protein>
    <recommendedName>
        <fullName evidence="1">Helix-turn-helix domain-containing protein</fullName>
    </recommendedName>
</protein>
<dbReference type="Proteomes" id="UP000031978">
    <property type="component" value="Unassembled WGS sequence"/>
</dbReference>
<gene>
    <name evidence="2" type="ORF">B4127_1546</name>
</gene>
<evidence type="ECO:0000313" key="2">
    <source>
        <dbReference type="EMBL" id="KIL12215.1"/>
    </source>
</evidence>
<feature type="domain" description="Helix-turn-helix" evidence="1">
    <location>
        <begin position="34"/>
        <end position="81"/>
    </location>
</feature>
<proteinExistence type="predicted"/>
<dbReference type="InterPro" id="IPR041657">
    <property type="entry name" value="HTH_17"/>
</dbReference>
<accession>A0AB34QU72</accession>
<reference evidence="2 3" key="1">
    <citation type="submission" date="2014-12" db="EMBL/GenBank/DDBJ databases">
        <title>Draft Genome Sequences of Five Spore-Forming Food Isolates of Bacillus pumilus.</title>
        <authorList>
            <person name="de Jong A."/>
            <person name="van Heel A.J."/>
            <person name="Montalban-Lopez M."/>
            <person name="Krawczyk A.O."/>
            <person name="Berendsen E.M."/>
            <person name="Wells-Bennik M."/>
            <person name="Kuipers O.P."/>
        </authorList>
    </citation>
    <scope>NUCLEOTIDE SEQUENCE [LARGE SCALE GENOMIC DNA]</scope>
    <source>
        <strain evidence="2 3">B4127</strain>
    </source>
</reference>
<sequence>MEKIKCEMCGNYITGETEVGEKDSLTGILEKKALEVKDIQNYMGIGKRQAYDLVKKGLFPAHKIGTVYRIPAKAFFNWFNGSSE</sequence>
<organism evidence="2 3">
    <name type="scientific">Bacillus pumilus</name>
    <name type="common">Bacillus mesentericus</name>
    <dbReference type="NCBI Taxonomy" id="1408"/>
    <lineage>
        <taxon>Bacteria</taxon>
        <taxon>Bacillati</taxon>
        <taxon>Bacillota</taxon>
        <taxon>Bacilli</taxon>
        <taxon>Bacillales</taxon>
        <taxon>Bacillaceae</taxon>
        <taxon>Bacillus</taxon>
    </lineage>
</organism>
<evidence type="ECO:0000313" key="3">
    <source>
        <dbReference type="Proteomes" id="UP000031978"/>
    </source>
</evidence>
<dbReference type="RefSeq" id="WP_044141760.1">
    <property type="nucleotide sequence ID" value="NZ_JXCL01000040.1"/>
</dbReference>
<evidence type="ECO:0000259" key="1">
    <source>
        <dbReference type="Pfam" id="PF12728"/>
    </source>
</evidence>
<name>A0AB34QU72_BACPU</name>